<evidence type="ECO:0000313" key="3">
    <source>
        <dbReference type="Proteomes" id="UP000823775"/>
    </source>
</evidence>
<proteinExistence type="predicted"/>
<keyword evidence="1" id="KW-1133">Transmembrane helix</keyword>
<organism evidence="2 3">
    <name type="scientific">Datura stramonium</name>
    <name type="common">Jimsonweed</name>
    <name type="synonym">Common thornapple</name>
    <dbReference type="NCBI Taxonomy" id="4076"/>
    <lineage>
        <taxon>Eukaryota</taxon>
        <taxon>Viridiplantae</taxon>
        <taxon>Streptophyta</taxon>
        <taxon>Embryophyta</taxon>
        <taxon>Tracheophyta</taxon>
        <taxon>Spermatophyta</taxon>
        <taxon>Magnoliopsida</taxon>
        <taxon>eudicotyledons</taxon>
        <taxon>Gunneridae</taxon>
        <taxon>Pentapetalae</taxon>
        <taxon>asterids</taxon>
        <taxon>lamiids</taxon>
        <taxon>Solanales</taxon>
        <taxon>Solanaceae</taxon>
        <taxon>Solanoideae</taxon>
        <taxon>Datureae</taxon>
        <taxon>Datura</taxon>
    </lineage>
</organism>
<keyword evidence="1" id="KW-0812">Transmembrane</keyword>
<sequence>METNVYMYADALKTARVICVLLQINFPLKNENFSDNSPEEACPVPEHFSGICEVTLDFPSGSCNRKVVDARHFAASAITRGIFSAPRTVLLLLMAFLGTCLSFTFSVKIFPSGSCKRKLVGARHFAASSITRGIFSAPRTVLLLLMAMMKVVTEVEQQDFGVPQGPMKNPQFRFLTPVPRRSDNTLPGQDLAPDIFLNHPTEERMLNTLYASITKWATKHLL</sequence>
<reference evidence="2 3" key="1">
    <citation type="journal article" date="2021" name="BMC Genomics">
        <title>Datura genome reveals duplications of psychoactive alkaloid biosynthetic genes and high mutation rate following tissue culture.</title>
        <authorList>
            <person name="Rajewski A."/>
            <person name="Carter-House D."/>
            <person name="Stajich J."/>
            <person name="Litt A."/>
        </authorList>
    </citation>
    <scope>NUCLEOTIDE SEQUENCE [LARGE SCALE GENOMIC DNA]</scope>
    <source>
        <strain evidence="2">AR-01</strain>
    </source>
</reference>
<feature type="transmembrane region" description="Helical" evidence="1">
    <location>
        <begin position="89"/>
        <end position="110"/>
    </location>
</feature>
<protein>
    <submittedName>
        <fullName evidence="2">Uncharacterized protein</fullName>
    </submittedName>
</protein>
<gene>
    <name evidence="2" type="ORF">HAX54_046299</name>
</gene>
<accession>A0ABS8SRN0</accession>
<dbReference type="Proteomes" id="UP000823775">
    <property type="component" value="Unassembled WGS sequence"/>
</dbReference>
<evidence type="ECO:0000313" key="2">
    <source>
        <dbReference type="EMBL" id="MCD7461506.1"/>
    </source>
</evidence>
<keyword evidence="3" id="KW-1185">Reference proteome</keyword>
<evidence type="ECO:0000256" key="1">
    <source>
        <dbReference type="SAM" id="Phobius"/>
    </source>
</evidence>
<name>A0ABS8SRN0_DATST</name>
<dbReference type="EMBL" id="JACEIK010000729">
    <property type="protein sequence ID" value="MCD7461506.1"/>
    <property type="molecule type" value="Genomic_DNA"/>
</dbReference>
<comment type="caution">
    <text evidence="2">The sequence shown here is derived from an EMBL/GenBank/DDBJ whole genome shotgun (WGS) entry which is preliminary data.</text>
</comment>
<keyword evidence="1" id="KW-0472">Membrane</keyword>